<evidence type="ECO:0000256" key="1">
    <source>
        <dbReference type="ARBA" id="ARBA00000548"/>
    </source>
</evidence>
<evidence type="ECO:0000256" key="11">
    <source>
        <dbReference type="ARBA" id="ARBA00023277"/>
    </source>
</evidence>
<dbReference type="AlphaFoldDB" id="A0A076LAU6"/>
<evidence type="ECO:0000256" key="5">
    <source>
        <dbReference type="ARBA" id="ARBA00011245"/>
    </source>
</evidence>
<feature type="chain" id="PRO_5001714477" description="alpha-amylase" evidence="14">
    <location>
        <begin position="22"/>
        <end position="713"/>
    </location>
</feature>
<dbReference type="SMART" id="SM00632">
    <property type="entry name" value="Aamy_C"/>
    <property type="match status" value="1"/>
</dbReference>
<dbReference type="Gene3D" id="2.60.40.1180">
    <property type="entry name" value="Golgi alpha-mannosidase II"/>
    <property type="match status" value="1"/>
</dbReference>
<evidence type="ECO:0000313" key="17">
    <source>
        <dbReference type="EMBL" id="AIJ02081.1"/>
    </source>
</evidence>
<keyword evidence="10" id="KW-0868">Chloride</keyword>
<dbReference type="GO" id="GO:0046872">
    <property type="term" value="F:metal ion binding"/>
    <property type="evidence" value="ECO:0007669"/>
    <property type="project" value="UniProtKB-KW"/>
</dbReference>
<dbReference type="CDD" id="cd11317">
    <property type="entry name" value="AmyAc_bac_euk_AmyA"/>
    <property type="match status" value="1"/>
</dbReference>
<dbReference type="SMART" id="SM00642">
    <property type="entry name" value="Aamy"/>
    <property type="match status" value="1"/>
</dbReference>
<evidence type="ECO:0000256" key="14">
    <source>
        <dbReference type="SAM" id="SignalP"/>
    </source>
</evidence>
<dbReference type="GO" id="GO:0004556">
    <property type="term" value="F:alpha-amylase activity"/>
    <property type="evidence" value="ECO:0007669"/>
    <property type="project" value="UniProtKB-EC"/>
</dbReference>
<evidence type="ECO:0000256" key="12">
    <source>
        <dbReference type="ARBA" id="ARBA00023295"/>
    </source>
</evidence>
<feature type="domain" description="Alpha-amylase C-terminal" evidence="15">
    <location>
        <begin position="420"/>
        <end position="496"/>
    </location>
</feature>
<dbReference type="InterPro" id="IPR006048">
    <property type="entry name" value="A-amylase/branching_C"/>
</dbReference>
<dbReference type="PANTHER" id="PTHR43447">
    <property type="entry name" value="ALPHA-AMYLASE"/>
    <property type="match status" value="1"/>
</dbReference>
<reference evidence="17" key="1">
    <citation type="journal article" date="2014" name="Comp. Biochem. Physiol. Part D Genomics Proteomics">
        <title>RNA-Seq reveals the dynamic and diverse features of digestive enzymes during early development of Pacific white shrimp Litopenaeus vannamei.</title>
        <authorList>
            <person name="Wei J."/>
            <person name="Zhang X."/>
            <person name="Yu Y."/>
            <person name="Li F."/>
            <person name="Xiang J."/>
        </authorList>
    </citation>
    <scope>NUCLEOTIDE SEQUENCE</scope>
    <source>
        <strain evidence="17">Amy_lv_d5</strain>
    </source>
</reference>
<name>A0A076LAU6_PENVA</name>
<dbReference type="InterPro" id="IPR006047">
    <property type="entry name" value="GH13_cat_dom"/>
</dbReference>
<keyword evidence="12" id="KW-0326">Glycosidase</keyword>
<evidence type="ECO:0000256" key="3">
    <source>
        <dbReference type="ARBA" id="ARBA00001923"/>
    </source>
</evidence>
<accession>A0A076LAU6</accession>
<proteinExistence type="evidence at transcript level"/>
<evidence type="ECO:0000256" key="7">
    <source>
        <dbReference type="ARBA" id="ARBA00022723"/>
    </source>
</evidence>
<sequence>MGSAGLYSLVLVLLWAGGGRAGVGYENPACDGKTVIVHLFEWRWTDVALECERFLAHAGYCGVQVSPPNEHLTNPPEYPYPWWQRYQPVSYKLVSRSGSEDEFEDMVRRCNAVGVRIFVDVVINHMAALGSEGVGSAGSSFDGAALAFPGVPFVPEDFTPPRLCSSEDGILSNLSSPSDMRNCALLGLADLYGASAYVREQVAGYLNRLVEVGVAGFRVDAARFMWPEDLAAILDLTNDLNTSHGFPPKTRPFVYLEVVNFNDGIIPDQDYYGLGRLTEFRYCQKVSDGLLHDLGVLGTVYDPDWGMNDPEKALVFVDNHDNQRGHNLPENTLSYKTPDLYKRGVAFTLAQPYGLARVMSSYDFGDDTEAGPPHLPDYSTAEVVIDESGQCSNGWVCEHRWRAIASMVQFRNAVAGTEGWNLYHNDGHFLAFSRGSKGFFAMAKEGSVEKTVSTSLPPGLYEDLITCKVVPVTEGGVVDVALSENDPLLALCVGCQCLSPPGSQAQTNPVASQLRRPPASSPNRTVIFMHHETTPDQDVFIRGGIDAEHRPGCTEDAQTDACAVGIVTHMLGTIDTYDKYNSWRVGDHHLDWHGAEEGQGTYYGLEALGTPLAWTTNNPLSPAYQELNTFGDHYWMLDAEMDCSETEGGWVEVKAFVSNDGWGWEPDLVQETCSGSGGGSLPPYQDGNHFARCGYINVFHFGVAECSISEFPY</sequence>
<dbReference type="InterPro" id="IPR017853">
    <property type="entry name" value="GH"/>
</dbReference>
<protein>
    <recommendedName>
        <fullName evidence="6">alpha-amylase</fullName>
        <ecNumber evidence="6">3.2.1.1</ecNumber>
    </recommendedName>
</protein>
<keyword evidence="8" id="KW-0378">Hydrolase</keyword>
<organism evidence="17">
    <name type="scientific">Penaeus vannamei</name>
    <name type="common">Whiteleg shrimp</name>
    <name type="synonym">Litopenaeus vannamei</name>
    <dbReference type="NCBI Taxonomy" id="6689"/>
    <lineage>
        <taxon>Eukaryota</taxon>
        <taxon>Metazoa</taxon>
        <taxon>Ecdysozoa</taxon>
        <taxon>Arthropoda</taxon>
        <taxon>Crustacea</taxon>
        <taxon>Multicrustacea</taxon>
        <taxon>Malacostraca</taxon>
        <taxon>Eumalacostraca</taxon>
        <taxon>Eucarida</taxon>
        <taxon>Decapoda</taxon>
        <taxon>Dendrobranchiata</taxon>
        <taxon>Penaeoidea</taxon>
        <taxon>Penaeidae</taxon>
        <taxon>Penaeus</taxon>
    </lineage>
</organism>
<keyword evidence="7" id="KW-0479">Metal-binding</keyword>
<comment type="cofactor">
    <cofactor evidence="2">
        <name>Ca(2+)</name>
        <dbReference type="ChEBI" id="CHEBI:29108"/>
    </cofactor>
</comment>
<evidence type="ECO:0000256" key="9">
    <source>
        <dbReference type="ARBA" id="ARBA00022837"/>
    </source>
</evidence>
<dbReference type="SUPFAM" id="SSF51011">
    <property type="entry name" value="Glycosyl hydrolase domain"/>
    <property type="match status" value="1"/>
</dbReference>
<dbReference type="GO" id="GO:0005975">
    <property type="term" value="P:carbohydrate metabolic process"/>
    <property type="evidence" value="ECO:0007669"/>
    <property type="project" value="InterPro"/>
</dbReference>
<dbReference type="EMBL" id="KM077133">
    <property type="protein sequence ID" value="AIJ02081.1"/>
    <property type="molecule type" value="mRNA"/>
</dbReference>
<dbReference type="InterPro" id="IPR006046">
    <property type="entry name" value="Alpha_amylase"/>
</dbReference>
<feature type="domain" description="Glycosyl hydrolase family 13 catalytic" evidence="16">
    <location>
        <begin position="34"/>
        <end position="411"/>
    </location>
</feature>
<evidence type="ECO:0000256" key="6">
    <source>
        <dbReference type="ARBA" id="ARBA00012595"/>
    </source>
</evidence>
<dbReference type="SUPFAM" id="SSF51445">
    <property type="entry name" value="(Trans)glycosidases"/>
    <property type="match status" value="1"/>
</dbReference>
<dbReference type="InterPro" id="IPR013780">
    <property type="entry name" value="Glyco_hydro_b"/>
</dbReference>
<evidence type="ECO:0000256" key="8">
    <source>
        <dbReference type="ARBA" id="ARBA00022801"/>
    </source>
</evidence>
<evidence type="ECO:0000256" key="2">
    <source>
        <dbReference type="ARBA" id="ARBA00001913"/>
    </source>
</evidence>
<dbReference type="Pfam" id="PF02806">
    <property type="entry name" value="Alpha-amylase_C"/>
    <property type="match status" value="1"/>
</dbReference>
<dbReference type="Gene3D" id="3.20.20.80">
    <property type="entry name" value="Glycosidases"/>
    <property type="match status" value="1"/>
</dbReference>
<dbReference type="PRINTS" id="PR00110">
    <property type="entry name" value="ALPHAAMYLASE"/>
</dbReference>
<comment type="cofactor">
    <cofactor evidence="3">
        <name>chloride</name>
        <dbReference type="ChEBI" id="CHEBI:17996"/>
    </cofactor>
</comment>
<dbReference type="EC" id="3.2.1.1" evidence="6"/>
<dbReference type="OrthoDB" id="550577at2759"/>
<dbReference type="InterPro" id="IPR031319">
    <property type="entry name" value="A-amylase_C"/>
</dbReference>
<keyword evidence="14" id="KW-0732">Signal</keyword>
<comment type="catalytic activity">
    <reaction evidence="1">
        <text>Endohydrolysis of (1-&gt;4)-alpha-D-glucosidic linkages in polysaccharides containing three or more (1-&gt;4)-alpha-linked D-glucose units.</text>
        <dbReference type="EC" id="3.2.1.1"/>
    </reaction>
</comment>
<keyword evidence="11" id="KW-0119">Carbohydrate metabolism</keyword>
<comment type="similarity">
    <text evidence="4 13">Belongs to the glycosyl hydrolase 13 family.</text>
</comment>
<comment type="subunit">
    <text evidence="5">Monomer.</text>
</comment>
<evidence type="ECO:0000259" key="15">
    <source>
        <dbReference type="SMART" id="SM00632"/>
    </source>
</evidence>
<evidence type="ECO:0000256" key="4">
    <source>
        <dbReference type="ARBA" id="ARBA00008061"/>
    </source>
</evidence>
<keyword evidence="9" id="KW-0106">Calcium</keyword>
<feature type="signal peptide" evidence="14">
    <location>
        <begin position="1"/>
        <end position="21"/>
    </location>
</feature>
<evidence type="ECO:0000256" key="10">
    <source>
        <dbReference type="ARBA" id="ARBA00023214"/>
    </source>
</evidence>
<evidence type="ECO:0000256" key="13">
    <source>
        <dbReference type="RuleBase" id="RU003615"/>
    </source>
</evidence>
<evidence type="ECO:0000259" key="16">
    <source>
        <dbReference type="SMART" id="SM00642"/>
    </source>
</evidence>